<accession>A0A4Z2HNG6</accession>
<dbReference type="EMBL" id="SRLO01000204">
    <property type="protein sequence ID" value="TNN67406.1"/>
    <property type="molecule type" value="Genomic_DNA"/>
</dbReference>
<keyword evidence="3 7" id="KW-0349">Heme</keyword>
<keyword evidence="4 7" id="KW-0561">Oxygen transport</keyword>
<dbReference type="Gene3D" id="1.10.490.10">
    <property type="entry name" value="Globins"/>
    <property type="match status" value="1"/>
</dbReference>
<evidence type="ECO:0000256" key="2">
    <source>
        <dbReference type="ARBA" id="ARBA00022448"/>
    </source>
</evidence>
<evidence type="ECO:0000313" key="9">
    <source>
        <dbReference type="EMBL" id="TNN67406.1"/>
    </source>
</evidence>
<dbReference type="InterPro" id="IPR012292">
    <property type="entry name" value="Globin/Proto"/>
</dbReference>
<dbReference type="GO" id="GO:0046872">
    <property type="term" value="F:metal ion binding"/>
    <property type="evidence" value="ECO:0007669"/>
    <property type="project" value="UniProtKB-KW"/>
</dbReference>
<keyword evidence="10" id="KW-1185">Reference proteome</keyword>
<dbReference type="InterPro" id="IPR002337">
    <property type="entry name" value="Hemoglobin_b"/>
</dbReference>
<dbReference type="SUPFAM" id="SSF46458">
    <property type="entry name" value="Globin-like"/>
    <property type="match status" value="1"/>
</dbReference>
<dbReference type="GO" id="GO:0042744">
    <property type="term" value="P:hydrogen peroxide catabolic process"/>
    <property type="evidence" value="ECO:0007669"/>
    <property type="project" value="TreeGrafter"/>
</dbReference>
<dbReference type="SMR" id="A0A4Z2HNG6"/>
<dbReference type="GO" id="GO:0072562">
    <property type="term" value="C:blood microparticle"/>
    <property type="evidence" value="ECO:0007669"/>
    <property type="project" value="TreeGrafter"/>
</dbReference>
<dbReference type="GO" id="GO:0019825">
    <property type="term" value="F:oxygen binding"/>
    <property type="evidence" value="ECO:0007669"/>
    <property type="project" value="InterPro"/>
</dbReference>
<protein>
    <submittedName>
        <fullName evidence="9">Hemoglobin subunit beta-1</fullName>
    </submittedName>
</protein>
<reference evidence="9 10" key="1">
    <citation type="submission" date="2019-03" db="EMBL/GenBank/DDBJ databases">
        <title>First draft genome of Liparis tanakae, snailfish: a comprehensive survey of snailfish specific genes.</title>
        <authorList>
            <person name="Kim W."/>
            <person name="Song I."/>
            <person name="Jeong J.-H."/>
            <person name="Kim D."/>
            <person name="Kim S."/>
            <person name="Ryu S."/>
            <person name="Song J.Y."/>
            <person name="Lee S.K."/>
        </authorList>
    </citation>
    <scope>NUCLEOTIDE SEQUENCE [LARGE SCALE GENOMIC DNA]</scope>
    <source>
        <tissue evidence="9">Muscle</tissue>
    </source>
</reference>
<evidence type="ECO:0000256" key="6">
    <source>
        <dbReference type="ARBA" id="ARBA00023004"/>
    </source>
</evidence>
<evidence type="ECO:0000256" key="5">
    <source>
        <dbReference type="ARBA" id="ARBA00022723"/>
    </source>
</evidence>
<dbReference type="GO" id="GO:0004601">
    <property type="term" value="F:peroxidase activity"/>
    <property type="evidence" value="ECO:0007669"/>
    <property type="project" value="TreeGrafter"/>
</dbReference>
<dbReference type="GO" id="GO:0031720">
    <property type="term" value="F:haptoglobin binding"/>
    <property type="evidence" value="ECO:0007669"/>
    <property type="project" value="TreeGrafter"/>
</dbReference>
<evidence type="ECO:0000259" key="8">
    <source>
        <dbReference type="PROSITE" id="PS01033"/>
    </source>
</evidence>
<dbReference type="InterPro" id="IPR050056">
    <property type="entry name" value="Hemoglobin_oxygen_transport"/>
</dbReference>
<proteinExistence type="inferred from homology"/>
<gene>
    <name evidence="9" type="primary">hbb1_1</name>
    <name evidence="9" type="ORF">EYF80_022351</name>
</gene>
<evidence type="ECO:0000256" key="7">
    <source>
        <dbReference type="RuleBase" id="RU000356"/>
    </source>
</evidence>
<feature type="domain" description="Globin" evidence="8">
    <location>
        <begin position="3"/>
        <end position="147"/>
    </location>
</feature>
<dbReference type="GO" id="GO:0020037">
    <property type="term" value="F:heme binding"/>
    <property type="evidence" value="ECO:0007669"/>
    <property type="project" value="InterPro"/>
</dbReference>
<comment type="caution">
    <text evidence="9">The sequence shown here is derived from an EMBL/GenBank/DDBJ whole genome shotgun (WGS) entry which is preliminary data.</text>
</comment>
<dbReference type="InterPro" id="IPR009050">
    <property type="entry name" value="Globin-like_sf"/>
</dbReference>
<dbReference type="PROSITE" id="PS01033">
    <property type="entry name" value="GLOBIN"/>
    <property type="match status" value="1"/>
</dbReference>
<keyword evidence="2 7" id="KW-0813">Transport</keyword>
<evidence type="ECO:0000256" key="3">
    <source>
        <dbReference type="ARBA" id="ARBA00022617"/>
    </source>
</evidence>
<name>A0A4Z2HNG6_9TELE</name>
<dbReference type="PANTHER" id="PTHR11442:SF7">
    <property type="entry name" value="HEMOGLOBIN SUBUNIT EPSILON"/>
    <property type="match status" value="1"/>
</dbReference>
<keyword evidence="6" id="KW-0408">Iron</keyword>
<dbReference type="GO" id="GO:0031838">
    <property type="term" value="C:haptoglobin-hemoglobin complex"/>
    <property type="evidence" value="ECO:0007669"/>
    <property type="project" value="TreeGrafter"/>
</dbReference>
<dbReference type="CDD" id="cd08925">
    <property type="entry name" value="Hb-beta-like"/>
    <property type="match status" value="1"/>
</dbReference>
<dbReference type="FunFam" id="1.10.490.10:FF:000001">
    <property type="entry name" value="Hemoglobin subunit beta"/>
    <property type="match status" value="1"/>
</dbReference>
<evidence type="ECO:0000256" key="1">
    <source>
        <dbReference type="ARBA" id="ARBA00008705"/>
    </source>
</evidence>
<dbReference type="PANTHER" id="PTHR11442">
    <property type="entry name" value="HEMOGLOBIN FAMILY MEMBER"/>
    <property type="match status" value="1"/>
</dbReference>
<dbReference type="PRINTS" id="PR00814">
    <property type="entry name" value="BETAHAEM"/>
</dbReference>
<dbReference type="GO" id="GO:0005344">
    <property type="term" value="F:oxygen carrier activity"/>
    <property type="evidence" value="ECO:0007669"/>
    <property type="project" value="UniProtKB-KW"/>
</dbReference>
<keyword evidence="5" id="KW-0479">Metal-binding</keyword>
<dbReference type="GO" id="GO:0005833">
    <property type="term" value="C:hemoglobin complex"/>
    <property type="evidence" value="ECO:0007669"/>
    <property type="project" value="InterPro"/>
</dbReference>
<sequence length="147" mass="16529">MVEWTDFERSTIKDIFAKIDYDCVGPAAFSRCLIVYPWTQRYFGNFGNLYNAAAIIGNPNVAKHGITIMHGLERGVKNMDHLTETYAELSVLHSEKLHVDPDNFKLISDCLTIVVASRMGKAFTGEVQAALQKFLAVVVFSLGRQYH</sequence>
<comment type="similarity">
    <text evidence="1 7">Belongs to the globin family.</text>
</comment>
<evidence type="ECO:0000313" key="10">
    <source>
        <dbReference type="Proteomes" id="UP000314294"/>
    </source>
</evidence>
<dbReference type="GO" id="GO:0043177">
    <property type="term" value="F:organic acid binding"/>
    <property type="evidence" value="ECO:0007669"/>
    <property type="project" value="TreeGrafter"/>
</dbReference>
<evidence type="ECO:0000256" key="4">
    <source>
        <dbReference type="ARBA" id="ARBA00022621"/>
    </source>
</evidence>
<dbReference type="Pfam" id="PF00042">
    <property type="entry name" value="Globin"/>
    <property type="match status" value="1"/>
</dbReference>
<dbReference type="InterPro" id="IPR000971">
    <property type="entry name" value="Globin"/>
</dbReference>
<dbReference type="OrthoDB" id="9886081at2759"/>
<dbReference type="Proteomes" id="UP000314294">
    <property type="component" value="Unassembled WGS sequence"/>
</dbReference>
<dbReference type="AlphaFoldDB" id="A0A4Z2HNG6"/>
<organism evidence="9 10">
    <name type="scientific">Liparis tanakae</name>
    <name type="common">Tanaka's snailfish</name>
    <dbReference type="NCBI Taxonomy" id="230148"/>
    <lineage>
        <taxon>Eukaryota</taxon>
        <taxon>Metazoa</taxon>
        <taxon>Chordata</taxon>
        <taxon>Craniata</taxon>
        <taxon>Vertebrata</taxon>
        <taxon>Euteleostomi</taxon>
        <taxon>Actinopterygii</taxon>
        <taxon>Neopterygii</taxon>
        <taxon>Teleostei</taxon>
        <taxon>Neoteleostei</taxon>
        <taxon>Acanthomorphata</taxon>
        <taxon>Eupercaria</taxon>
        <taxon>Perciformes</taxon>
        <taxon>Cottioidei</taxon>
        <taxon>Cottales</taxon>
        <taxon>Liparidae</taxon>
        <taxon>Liparis</taxon>
    </lineage>
</organism>